<comment type="subcellular location">
    <subcellularLocation>
        <location evidence="1">Cell projection</location>
        <location evidence="1">Cilium membrane</location>
        <topology evidence="1">Multi-pass membrane protein</topology>
    </subcellularLocation>
</comment>
<organism evidence="13 14">
    <name type="scientific">Nicrophorus vespilloides</name>
    <name type="common">Boreal carrion beetle</name>
    <dbReference type="NCBI Taxonomy" id="110193"/>
    <lineage>
        <taxon>Eukaryota</taxon>
        <taxon>Metazoa</taxon>
        <taxon>Ecdysozoa</taxon>
        <taxon>Arthropoda</taxon>
        <taxon>Hexapoda</taxon>
        <taxon>Insecta</taxon>
        <taxon>Pterygota</taxon>
        <taxon>Neoptera</taxon>
        <taxon>Endopterygota</taxon>
        <taxon>Coleoptera</taxon>
        <taxon>Polyphaga</taxon>
        <taxon>Staphyliniformia</taxon>
        <taxon>Silphidae</taxon>
        <taxon>Nicrophorinae</taxon>
        <taxon>Nicrophorus</taxon>
    </lineage>
</organism>
<dbReference type="InterPro" id="IPR019306">
    <property type="entry name" value="TMEM231"/>
</dbReference>
<evidence type="ECO:0000256" key="3">
    <source>
        <dbReference type="ARBA" id="ARBA00015087"/>
    </source>
</evidence>
<gene>
    <name evidence="14" type="primary">LOC108566573</name>
</gene>
<keyword evidence="5 12" id="KW-0812">Transmembrane</keyword>
<evidence type="ECO:0000256" key="10">
    <source>
        <dbReference type="ARBA" id="ARBA00023273"/>
    </source>
</evidence>
<dbReference type="PANTHER" id="PTHR14605">
    <property type="entry name" value="CHST5 PROTEIN"/>
    <property type="match status" value="1"/>
</dbReference>
<dbReference type="Proteomes" id="UP000695000">
    <property type="component" value="Unplaced"/>
</dbReference>
<evidence type="ECO:0000256" key="1">
    <source>
        <dbReference type="ARBA" id="ARBA00004272"/>
    </source>
</evidence>
<reference evidence="14" key="1">
    <citation type="submission" date="2025-08" db="UniProtKB">
        <authorList>
            <consortium name="RefSeq"/>
        </authorList>
    </citation>
    <scope>IDENTIFICATION</scope>
    <source>
        <tissue evidence="14">Whole Larva</tissue>
    </source>
</reference>
<keyword evidence="6 12" id="KW-1133">Transmembrane helix</keyword>
<comment type="function">
    <text evidence="11">Transmembrane component of the tectonic-like complex, a complex localized at the transition zone of primary cilia and acting as a barrier that prevents diffusion of transmembrane proteins between the cilia and plasma membranes. Required for ciliogenesis and sonic hedgehog/SHH signaling.</text>
</comment>
<comment type="similarity">
    <text evidence="2">Belongs to the TMEM231 family.</text>
</comment>
<proteinExistence type="inferred from homology"/>
<evidence type="ECO:0000256" key="7">
    <source>
        <dbReference type="ARBA" id="ARBA00023069"/>
    </source>
</evidence>
<evidence type="ECO:0000313" key="14">
    <source>
        <dbReference type="RefSeq" id="XP_017782030.1"/>
    </source>
</evidence>
<keyword evidence="4" id="KW-1003">Cell membrane</keyword>
<sequence length="306" mass="36481">MLVVDVYESNLRIVHKATFFSKTAWFVFAVSCLSLIFPFVFSYRSRGFWLKHDTFFEQPDVRFRGEFLFVGITNNLSNLIICNNFNYVQEFQAFDTCTTVKVREIDYNFDKRIDTFGFQMNVNLPIDEQLQRFTLILGLDYKLQSTCPLVMQSAIIIQEDSIRDSQAFDLRANLHLHQNSPLKCINKRTDYTYNFNIFDSDQDYENYRIETILRQYLERNVSTHLGEVYKFAKPGNGEEFRIELTVHYPEVKVNYKTSFWQVVKFAWIQYLAVYVVFAYIAKRIVQYVFDNNLLLHYKLCPFKKKD</sequence>
<accession>A0ABM1N5D0</accession>
<name>A0ABM1N5D0_NICVS</name>
<evidence type="ECO:0000256" key="2">
    <source>
        <dbReference type="ARBA" id="ARBA00009082"/>
    </source>
</evidence>
<keyword evidence="8 12" id="KW-0472">Membrane</keyword>
<evidence type="ECO:0000256" key="12">
    <source>
        <dbReference type="SAM" id="Phobius"/>
    </source>
</evidence>
<feature type="transmembrane region" description="Helical" evidence="12">
    <location>
        <begin position="262"/>
        <end position="281"/>
    </location>
</feature>
<evidence type="ECO:0000256" key="4">
    <source>
        <dbReference type="ARBA" id="ARBA00022475"/>
    </source>
</evidence>
<keyword evidence="9" id="KW-0325">Glycoprotein</keyword>
<evidence type="ECO:0000256" key="8">
    <source>
        <dbReference type="ARBA" id="ARBA00023136"/>
    </source>
</evidence>
<keyword evidence="10" id="KW-0966">Cell projection</keyword>
<dbReference type="GeneID" id="108566573"/>
<protein>
    <recommendedName>
        <fullName evidence="3">Transmembrane protein 231</fullName>
    </recommendedName>
</protein>
<keyword evidence="7" id="KW-0969">Cilium</keyword>
<dbReference type="RefSeq" id="XP_017782030.1">
    <property type="nucleotide sequence ID" value="XM_017926541.1"/>
</dbReference>
<feature type="transmembrane region" description="Helical" evidence="12">
    <location>
        <begin position="24"/>
        <end position="43"/>
    </location>
</feature>
<evidence type="ECO:0000256" key="11">
    <source>
        <dbReference type="ARBA" id="ARBA00024803"/>
    </source>
</evidence>
<keyword evidence="13" id="KW-1185">Reference proteome</keyword>
<evidence type="ECO:0000313" key="13">
    <source>
        <dbReference type="Proteomes" id="UP000695000"/>
    </source>
</evidence>
<dbReference type="PANTHER" id="PTHR14605:SF1">
    <property type="entry name" value="TRANSMEMBRANE PROTEIN 231"/>
    <property type="match status" value="1"/>
</dbReference>
<dbReference type="Pfam" id="PF10149">
    <property type="entry name" value="TM231"/>
    <property type="match status" value="1"/>
</dbReference>
<evidence type="ECO:0000256" key="6">
    <source>
        <dbReference type="ARBA" id="ARBA00022989"/>
    </source>
</evidence>
<evidence type="ECO:0000256" key="9">
    <source>
        <dbReference type="ARBA" id="ARBA00023180"/>
    </source>
</evidence>
<evidence type="ECO:0000256" key="5">
    <source>
        <dbReference type="ARBA" id="ARBA00022692"/>
    </source>
</evidence>